<evidence type="ECO:0000256" key="7">
    <source>
        <dbReference type="ARBA" id="ARBA00022640"/>
    </source>
</evidence>
<evidence type="ECO:0000256" key="8">
    <source>
        <dbReference type="ARBA" id="ARBA00022670"/>
    </source>
</evidence>
<dbReference type="GO" id="GO:0010027">
    <property type="term" value="P:thylakoid membrane organization"/>
    <property type="evidence" value="ECO:0007669"/>
    <property type="project" value="TreeGrafter"/>
</dbReference>
<dbReference type="CDD" id="cd06530">
    <property type="entry name" value="S26_SPase_I"/>
    <property type="match status" value="1"/>
</dbReference>
<dbReference type="InterPro" id="IPR019756">
    <property type="entry name" value="Pept_S26A_signal_pept_1_Ser-AS"/>
</dbReference>
<sequence>MAADTSGSSGLANSYIGSLISLTSKYEIRYEGILYNINTKESNIELRNGFRPSRSSITKPTLYQFFLWFFKIADMAIRFTVTYSGYLAQTIASSAGVRKGNCRLLHGCCGRARVFFPNQKSEVDPAAGKRNYSADFRRSKANCWSKTLIYNSLAGDLVSESCRTPLIVGLISMMKSSACVSGYSSMGIFGISSSSVLGFKGSSLLQFFQGTKWLPSNEFFQGSVSNDVDKGGTPCCDSEDDDSSREISKCLNGNSVERNKWLSRLTNLCSDDAKAVFTALTVTLLFRSCLAEPRSIPSLSMYPTLDVGDRILAEKVSYFFRKPDVADIVIFKAPPILQENGYSSGDVFIKRIVAKAGDFVEVCDGKLMVNGIIQDEDFILEPLAYDMVPVLVPEGYVFVMGDNRNNSFDSHNWGPLPIKNIVGRSVLRYWPPPKISNTIYEPQTGQNVVAVT</sequence>
<dbReference type="InterPro" id="IPR019533">
    <property type="entry name" value="Peptidase_S26"/>
</dbReference>
<feature type="active site" evidence="12">
    <location>
        <position position="350"/>
    </location>
</feature>
<dbReference type="AlphaFoldDB" id="A0A834ZMN0"/>
<dbReference type="SUPFAM" id="SSF50182">
    <property type="entry name" value="Sm-like ribonucleoproteins"/>
    <property type="match status" value="1"/>
</dbReference>
<evidence type="ECO:0000259" key="13">
    <source>
        <dbReference type="SMART" id="SM01271"/>
    </source>
</evidence>
<evidence type="ECO:0000256" key="10">
    <source>
        <dbReference type="ARBA" id="ARBA00022946"/>
    </source>
</evidence>
<dbReference type="EMBL" id="JABCRI010000006">
    <property type="protein sequence ID" value="KAF8405112.1"/>
    <property type="molecule type" value="Genomic_DNA"/>
</dbReference>
<keyword evidence="8" id="KW-0645">Protease</keyword>
<keyword evidence="15" id="KW-1185">Reference proteome</keyword>
<evidence type="ECO:0000256" key="1">
    <source>
        <dbReference type="ARBA" id="ARBA00000677"/>
    </source>
</evidence>
<comment type="subcellular location">
    <subcellularLocation>
        <location evidence="3">Membrane</location>
    </subcellularLocation>
    <subcellularLocation>
        <location evidence="2">Plastid</location>
        <location evidence="2">Chloroplast</location>
    </subcellularLocation>
</comment>
<evidence type="ECO:0000256" key="5">
    <source>
        <dbReference type="ARBA" id="ARBA00013208"/>
    </source>
</evidence>
<evidence type="ECO:0000256" key="6">
    <source>
        <dbReference type="ARBA" id="ARBA00022528"/>
    </source>
</evidence>
<keyword evidence="9" id="KW-0378">Hydrolase</keyword>
<dbReference type="InterPro" id="IPR000223">
    <property type="entry name" value="Pept_S26A_signal_pept_1"/>
</dbReference>
<organism evidence="14 15">
    <name type="scientific">Tetracentron sinense</name>
    <name type="common">Spur-leaf</name>
    <dbReference type="NCBI Taxonomy" id="13715"/>
    <lineage>
        <taxon>Eukaryota</taxon>
        <taxon>Viridiplantae</taxon>
        <taxon>Streptophyta</taxon>
        <taxon>Embryophyta</taxon>
        <taxon>Tracheophyta</taxon>
        <taxon>Spermatophyta</taxon>
        <taxon>Magnoliopsida</taxon>
        <taxon>Trochodendrales</taxon>
        <taxon>Trochodendraceae</taxon>
        <taxon>Tetracentron</taxon>
    </lineage>
</organism>
<dbReference type="Pfam" id="PF10502">
    <property type="entry name" value="Peptidase_S26"/>
    <property type="match status" value="1"/>
</dbReference>
<feature type="active site" evidence="12">
    <location>
        <position position="300"/>
    </location>
</feature>
<dbReference type="Gene3D" id="2.10.109.10">
    <property type="entry name" value="Umud Fragment, subunit A"/>
    <property type="match status" value="1"/>
</dbReference>
<dbReference type="EC" id="3.4.21.89" evidence="5"/>
<comment type="catalytic activity">
    <reaction evidence="1">
        <text>Cleavage of hydrophobic, N-terminal signal or leader sequences from secreted and periplasmic proteins.</text>
        <dbReference type="EC" id="3.4.21.89"/>
    </reaction>
</comment>
<accession>A0A834ZMN0</accession>
<dbReference type="Proteomes" id="UP000655225">
    <property type="component" value="Unassembled WGS sequence"/>
</dbReference>
<dbReference type="Gene3D" id="2.30.30.100">
    <property type="match status" value="1"/>
</dbReference>
<feature type="domain" description="Lsm14-like N-terminal" evidence="13">
    <location>
        <begin position="11"/>
        <end position="96"/>
    </location>
</feature>
<keyword evidence="6" id="KW-0150">Chloroplast</keyword>
<dbReference type="Pfam" id="PF12701">
    <property type="entry name" value="LSM14"/>
    <property type="match status" value="1"/>
</dbReference>
<dbReference type="SUPFAM" id="SSF51306">
    <property type="entry name" value="LexA/Signal peptidase"/>
    <property type="match status" value="1"/>
</dbReference>
<reference evidence="14 15" key="1">
    <citation type="submission" date="2020-04" db="EMBL/GenBank/DDBJ databases">
        <title>Plant Genome Project.</title>
        <authorList>
            <person name="Zhang R.-G."/>
        </authorList>
    </citation>
    <scope>NUCLEOTIDE SEQUENCE [LARGE SCALE GENOMIC DNA]</scope>
    <source>
        <strain evidence="14">YNK0</strain>
        <tissue evidence="14">Leaf</tissue>
    </source>
</reference>
<evidence type="ECO:0000313" key="14">
    <source>
        <dbReference type="EMBL" id="KAF8405112.1"/>
    </source>
</evidence>
<evidence type="ECO:0000256" key="2">
    <source>
        <dbReference type="ARBA" id="ARBA00004229"/>
    </source>
</evidence>
<dbReference type="PANTHER" id="PTHR43390:SF2">
    <property type="entry name" value="THYLAKOIDAL PROCESSING PEPTIDASE 2, CHLOROPLASTIC-RELATED"/>
    <property type="match status" value="1"/>
</dbReference>
<evidence type="ECO:0000256" key="12">
    <source>
        <dbReference type="PIRSR" id="PIRSR600223-1"/>
    </source>
</evidence>
<dbReference type="FunFam" id="2.10.109.10:FF:000012">
    <property type="entry name" value="Peptidase/ serine-type peptidase"/>
    <property type="match status" value="1"/>
</dbReference>
<dbReference type="SMART" id="SM01271">
    <property type="entry name" value="LSM14"/>
    <property type="match status" value="1"/>
</dbReference>
<evidence type="ECO:0000256" key="9">
    <source>
        <dbReference type="ARBA" id="ARBA00022801"/>
    </source>
</evidence>
<dbReference type="InterPro" id="IPR036286">
    <property type="entry name" value="LexA/Signal_pep-like_sf"/>
</dbReference>
<dbReference type="GO" id="GO:0006465">
    <property type="term" value="P:signal peptide processing"/>
    <property type="evidence" value="ECO:0007669"/>
    <property type="project" value="InterPro"/>
</dbReference>
<evidence type="ECO:0000256" key="11">
    <source>
        <dbReference type="ARBA" id="ARBA00023136"/>
    </source>
</evidence>
<comment type="similarity">
    <text evidence="4">Belongs to the peptidase S26 family.</text>
</comment>
<protein>
    <recommendedName>
        <fullName evidence="5">signal peptidase I</fullName>
        <ecNumber evidence="5">3.4.21.89</ecNumber>
    </recommendedName>
</protein>
<dbReference type="NCBIfam" id="TIGR02227">
    <property type="entry name" value="sigpep_I_bact"/>
    <property type="match status" value="1"/>
</dbReference>
<dbReference type="PRINTS" id="PR00727">
    <property type="entry name" value="LEADERPTASE"/>
</dbReference>
<evidence type="ECO:0000313" key="15">
    <source>
        <dbReference type="Proteomes" id="UP000655225"/>
    </source>
</evidence>
<dbReference type="OrthoDB" id="308440at2759"/>
<dbReference type="GO" id="GO:0009535">
    <property type="term" value="C:chloroplast thylakoid membrane"/>
    <property type="evidence" value="ECO:0007669"/>
    <property type="project" value="TreeGrafter"/>
</dbReference>
<keyword evidence="11" id="KW-0472">Membrane</keyword>
<comment type="caution">
    <text evidence="14">The sequence shown here is derived from an EMBL/GenBank/DDBJ whole genome shotgun (WGS) entry which is preliminary data.</text>
</comment>
<keyword evidence="7" id="KW-0934">Plastid</keyword>
<evidence type="ECO:0000256" key="3">
    <source>
        <dbReference type="ARBA" id="ARBA00004370"/>
    </source>
</evidence>
<dbReference type="InterPro" id="IPR019758">
    <property type="entry name" value="Pept_S26A_signal_pept_1_CS"/>
</dbReference>
<dbReference type="PANTHER" id="PTHR43390">
    <property type="entry name" value="SIGNAL PEPTIDASE I"/>
    <property type="match status" value="1"/>
</dbReference>
<dbReference type="InterPro" id="IPR025609">
    <property type="entry name" value="Lsm14-like_N"/>
</dbReference>
<dbReference type="PROSITE" id="PS00501">
    <property type="entry name" value="SPASE_I_1"/>
    <property type="match status" value="1"/>
</dbReference>
<name>A0A834ZMN0_TETSI</name>
<dbReference type="PROSITE" id="PS00761">
    <property type="entry name" value="SPASE_I_3"/>
    <property type="match status" value="1"/>
</dbReference>
<dbReference type="GO" id="GO:0009003">
    <property type="term" value="F:signal peptidase activity"/>
    <property type="evidence" value="ECO:0007669"/>
    <property type="project" value="UniProtKB-EC"/>
</dbReference>
<gene>
    <name evidence="14" type="ORF">HHK36_010010</name>
</gene>
<evidence type="ECO:0000256" key="4">
    <source>
        <dbReference type="ARBA" id="ARBA00009370"/>
    </source>
</evidence>
<proteinExistence type="inferred from homology"/>
<dbReference type="OMA" id="WLPCNEA"/>
<dbReference type="InterPro" id="IPR010920">
    <property type="entry name" value="LSM_dom_sf"/>
</dbReference>
<keyword evidence="10" id="KW-0809">Transit peptide</keyword>
<dbReference type="GO" id="GO:0004252">
    <property type="term" value="F:serine-type endopeptidase activity"/>
    <property type="evidence" value="ECO:0007669"/>
    <property type="project" value="InterPro"/>
</dbReference>